<proteinExistence type="predicted"/>
<gene>
    <name evidence="1" type="ORF">LCGC14_2537790</name>
</gene>
<dbReference type="EMBL" id="LAZR01041343">
    <property type="protein sequence ID" value="KKL12237.1"/>
    <property type="molecule type" value="Genomic_DNA"/>
</dbReference>
<dbReference type="AlphaFoldDB" id="A0A0F9BEL4"/>
<feature type="non-terminal residue" evidence="1">
    <location>
        <position position="1"/>
    </location>
</feature>
<name>A0A0F9BEL4_9ZZZZ</name>
<protein>
    <submittedName>
        <fullName evidence="1">Uncharacterized protein</fullName>
    </submittedName>
</protein>
<organism evidence="1">
    <name type="scientific">marine sediment metagenome</name>
    <dbReference type="NCBI Taxonomy" id="412755"/>
    <lineage>
        <taxon>unclassified sequences</taxon>
        <taxon>metagenomes</taxon>
        <taxon>ecological metagenomes</taxon>
    </lineage>
</organism>
<accession>A0A0F9BEL4</accession>
<comment type="caution">
    <text evidence="1">The sequence shown here is derived from an EMBL/GenBank/DDBJ whole genome shotgun (WGS) entry which is preliminary data.</text>
</comment>
<reference evidence="1" key="1">
    <citation type="journal article" date="2015" name="Nature">
        <title>Complex archaea that bridge the gap between prokaryotes and eukaryotes.</title>
        <authorList>
            <person name="Spang A."/>
            <person name="Saw J.H."/>
            <person name="Jorgensen S.L."/>
            <person name="Zaremba-Niedzwiedzka K."/>
            <person name="Martijn J."/>
            <person name="Lind A.E."/>
            <person name="van Eijk R."/>
            <person name="Schleper C."/>
            <person name="Guy L."/>
            <person name="Ettema T.J."/>
        </authorList>
    </citation>
    <scope>NUCLEOTIDE SEQUENCE</scope>
</reference>
<evidence type="ECO:0000313" key="1">
    <source>
        <dbReference type="EMBL" id="KKL12237.1"/>
    </source>
</evidence>
<sequence length="261" mass="27611">TVTSAVANASFATDLASWTDIDESSTASVWAAGALQLSGNGTNFAGRKQQVTTVETGTEHALKVVIGRGPVVFKVGSTDLGEEYISEISLAEGEHSLAFTPSGDFYITITSSLSYPVLVDSVTVESAGIMSLTAPWAAVNFSSLRWHQSADVIYVTGVTATTVNTFEPRKIERRGTRSWALVKYLSEDGPFRVINISKTTIATSALSGSVTLTASKTIFKALVLAYVLRPIGLLHHSSDLSVLVALHRLAGHPCPGQLPNG</sequence>